<protein>
    <submittedName>
        <fullName evidence="1">Uncharacterized protein</fullName>
    </submittedName>
</protein>
<evidence type="ECO:0000313" key="1">
    <source>
        <dbReference type="EMBL" id="KAJ8513909.1"/>
    </source>
</evidence>
<gene>
    <name evidence="1" type="ORF">OPV22_004343</name>
</gene>
<proteinExistence type="predicted"/>
<sequence length="120" mass="12973">MATSKATSRPLMLTDGTPFRHDVTAASLRLREAGDTTAAAVLLQKQTEAKPLQAHMAALIRCVHIINGLQPFSPIFLLLQKKMISVLSTEDGDVNMHSERIGITVVGIAKQPGNNNRDEA</sequence>
<dbReference type="EMBL" id="JAQQAF010000001">
    <property type="protein sequence ID" value="KAJ8513909.1"/>
    <property type="molecule type" value="Genomic_DNA"/>
</dbReference>
<dbReference type="Proteomes" id="UP001222027">
    <property type="component" value="Unassembled WGS sequence"/>
</dbReference>
<name>A0AAV8S3J4_ENSVE</name>
<accession>A0AAV8S3J4</accession>
<evidence type="ECO:0000313" key="2">
    <source>
        <dbReference type="Proteomes" id="UP001222027"/>
    </source>
</evidence>
<organism evidence="1 2">
    <name type="scientific">Ensete ventricosum</name>
    <name type="common">Abyssinian banana</name>
    <name type="synonym">Musa ensete</name>
    <dbReference type="NCBI Taxonomy" id="4639"/>
    <lineage>
        <taxon>Eukaryota</taxon>
        <taxon>Viridiplantae</taxon>
        <taxon>Streptophyta</taxon>
        <taxon>Embryophyta</taxon>
        <taxon>Tracheophyta</taxon>
        <taxon>Spermatophyta</taxon>
        <taxon>Magnoliopsida</taxon>
        <taxon>Liliopsida</taxon>
        <taxon>Zingiberales</taxon>
        <taxon>Musaceae</taxon>
        <taxon>Ensete</taxon>
    </lineage>
</organism>
<keyword evidence="2" id="KW-1185">Reference proteome</keyword>
<comment type="caution">
    <text evidence="1">The sequence shown here is derived from an EMBL/GenBank/DDBJ whole genome shotgun (WGS) entry which is preliminary data.</text>
</comment>
<reference evidence="1 2" key="1">
    <citation type="submission" date="2022-12" db="EMBL/GenBank/DDBJ databases">
        <title>Chromosome-scale assembly of the Ensete ventricosum genome.</title>
        <authorList>
            <person name="Dussert Y."/>
            <person name="Stocks J."/>
            <person name="Wendawek A."/>
            <person name="Woldeyes F."/>
            <person name="Nichols R.A."/>
            <person name="Borrell J.S."/>
        </authorList>
    </citation>
    <scope>NUCLEOTIDE SEQUENCE [LARGE SCALE GENOMIC DNA]</scope>
    <source>
        <strain evidence="2">cv. Maze</strain>
        <tissue evidence="1">Seeds</tissue>
    </source>
</reference>
<dbReference type="AlphaFoldDB" id="A0AAV8S3J4"/>